<evidence type="ECO:0000313" key="1">
    <source>
        <dbReference type="EMBL" id="KAJ3587954.1"/>
    </source>
</evidence>
<accession>A0A9Q0DGF3</accession>
<organism evidence="1 2">
    <name type="scientific">Muraenolepis orangiensis</name>
    <name type="common">Patagonian moray cod</name>
    <dbReference type="NCBI Taxonomy" id="630683"/>
    <lineage>
        <taxon>Eukaryota</taxon>
        <taxon>Metazoa</taxon>
        <taxon>Chordata</taxon>
        <taxon>Craniata</taxon>
        <taxon>Vertebrata</taxon>
        <taxon>Euteleostomi</taxon>
        <taxon>Actinopterygii</taxon>
        <taxon>Neopterygii</taxon>
        <taxon>Teleostei</taxon>
        <taxon>Neoteleostei</taxon>
        <taxon>Acanthomorphata</taxon>
        <taxon>Zeiogadaria</taxon>
        <taxon>Gadariae</taxon>
        <taxon>Gadiformes</taxon>
        <taxon>Muraenolepidoidei</taxon>
        <taxon>Muraenolepididae</taxon>
        <taxon>Muraenolepis</taxon>
    </lineage>
</organism>
<dbReference type="EMBL" id="JANIIK010000116">
    <property type="protein sequence ID" value="KAJ3587954.1"/>
    <property type="molecule type" value="Genomic_DNA"/>
</dbReference>
<sequence length="164" mass="18737">MTKMSCDYKSSCIAVCGFDPEDLTADVGYWFKGSTSRKGYLTGEKLLNRLLDAGDITLQQVQRFQQAAVAFLVRAVEYAMKKLPMREPLIKHAMFLDVQQRVECGVEDALYFVDRFPELLPYNVPDKLSEEFLDYQSMDIAMPEDPATFDIESFWGNMASMPLM</sequence>
<reference evidence="1" key="1">
    <citation type="submission" date="2022-07" db="EMBL/GenBank/DDBJ databases">
        <title>Chromosome-level genome of Muraenolepis orangiensis.</title>
        <authorList>
            <person name="Kim J."/>
        </authorList>
    </citation>
    <scope>NUCLEOTIDE SEQUENCE</scope>
    <source>
        <strain evidence="1">KU_S4_2022</strain>
        <tissue evidence="1">Muscle</tissue>
    </source>
</reference>
<dbReference type="OrthoDB" id="6782434at2759"/>
<proteinExistence type="predicted"/>
<comment type="caution">
    <text evidence="1">The sequence shown here is derived from an EMBL/GenBank/DDBJ whole genome shotgun (WGS) entry which is preliminary data.</text>
</comment>
<protein>
    <submittedName>
        <fullName evidence="1">Uncharacterized protein</fullName>
    </submittedName>
</protein>
<evidence type="ECO:0000313" key="2">
    <source>
        <dbReference type="Proteomes" id="UP001148018"/>
    </source>
</evidence>
<dbReference type="Proteomes" id="UP001148018">
    <property type="component" value="Unassembled WGS sequence"/>
</dbReference>
<name>A0A9Q0DGF3_9TELE</name>
<dbReference type="AlphaFoldDB" id="A0A9Q0DGF3"/>
<gene>
    <name evidence="1" type="ORF">NHX12_011549</name>
</gene>
<keyword evidence="2" id="KW-1185">Reference proteome</keyword>